<keyword evidence="2" id="KW-0677">Repeat</keyword>
<feature type="domain" description="WRKY" evidence="8">
    <location>
        <begin position="364"/>
        <end position="429"/>
    </location>
</feature>
<evidence type="ECO:0000256" key="4">
    <source>
        <dbReference type="ARBA" id="ARBA00023125"/>
    </source>
</evidence>
<dbReference type="InterPro" id="IPR036576">
    <property type="entry name" value="WRKY_dom_sf"/>
</dbReference>
<sequence length="508" mass="56074">MDENQRSFEALEVENPKPIEEQHEDENDDEEYDEDGDEQRQASELESSIGAKVRDSQSETLAVASSVQLPESDLQAEFGATSHLLSEVPVEYTLQPLDSTKFKDQVEGLVTHQEALINVTEQAAQTCIQNQLQSNEFHTSLDLSPTSNTKSTLSVQNSTPRRLSTVANGNSICISEVDMQSSSDSKSVSAAPIVKTHSPDGYNWRKYGQKQVKSPQGSRSYYRCTNSECFAKKIECCDHSNHVIEIIYKSQHSHDPPRKINSPRESRLSLPVVPVLGNNNTAQPIRALSDSDPSTSSKEPVQEMLPTHETKQEESRVFDGDAEINVEEHVDEPEPKRRMKKSSSVDSGLTKPGKKPKFVVHAAGDVGISGDGYRWRKYGQKMVKGNPHPRNYYRCTSAGCPVRKHIESATDSTTAVIITYKGVHDHDMPVPKKRHGLPSAPLVAAAAPASMNNLQFKKTESLENQISATKWSVGTEGELTGEALDIGGERTMESARTLLSIGFEIKPC</sequence>
<evidence type="ECO:0000313" key="9">
    <source>
        <dbReference type="EMBL" id="CAK9183320.1"/>
    </source>
</evidence>
<protein>
    <recommendedName>
        <fullName evidence="8">WRKY domain-containing protein</fullName>
    </recommendedName>
</protein>
<accession>A0ABC8UQH0</accession>
<dbReference type="InterPro" id="IPR003657">
    <property type="entry name" value="WRKY_dom"/>
</dbReference>
<proteinExistence type="predicted"/>
<evidence type="ECO:0000313" key="10">
    <source>
        <dbReference type="Proteomes" id="UP001642360"/>
    </source>
</evidence>
<dbReference type="SMART" id="SM00774">
    <property type="entry name" value="WRKY"/>
    <property type="match status" value="2"/>
</dbReference>
<keyword evidence="6" id="KW-0539">Nucleus</keyword>
<dbReference type="InterPro" id="IPR044810">
    <property type="entry name" value="WRKY_plant"/>
</dbReference>
<dbReference type="SUPFAM" id="SSF118290">
    <property type="entry name" value="WRKY DNA-binding domain"/>
    <property type="match status" value="2"/>
</dbReference>
<dbReference type="Pfam" id="PF03106">
    <property type="entry name" value="WRKY"/>
    <property type="match status" value="2"/>
</dbReference>
<evidence type="ECO:0000256" key="1">
    <source>
        <dbReference type="ARBA" id="ARBA00004123"/>
    </source>
</evidence>
<dbReference type="GO" id="GO:0005634">
    <property type="term" value="C:nucleus"/>
    <property type="evidence" value="ECO:0007669"/>
    <property type="project" value="UniProtKB-SubCell"/>
</dbReference>
<organism evidence="9 10">
    <name type="scientific">Ilex paraguariensis</name>
    <name type="common">yerba mate</name>
    <dbReference type="NCBI Taxonomy" id="185542"/>
    <lineage>
        <taxon>Eukaryota</taxon>
        <taxon>Viridiplantae</taxon>
        <taxon>Streptophyta</taxon>
        <taxon>Embryophyta</taxon>
        <taxon>Tracheophyta</taxon>
        <taxon>Spermatophyta</taxon>
        <taxon>Magnoliopsida</taxon>
        <taxon>eudicotyledons</taxon>
        <taxon>Gunneridae</taxon>
        <taxon>Pentapetalae</taxon>
        <taxon>asterids</taxon>
        <taxon>campanulids</taxon>
        <taxon>Aquifoliales</taxon>
        <taxon>Aquifoliaceae</taxon>
        <taxon>Ilex</taxon>
    </lineage>
</organism>
<feature type="compositionally biased region" description="Acidic residues" evidence="7">
    <location>
        <begin position="22"/>
        <end position="37"/>
    </location>
</feature>
<evidence type="ECO:0000256" key="3">
    <source>
        <dbReference type="ARBA" id="ARBA00023015"/>
    </source>
</evidence>
<gene>
    <name evidence="9" type="ORF">ILEXP_LOCUS53583</name>
</gene>
<dbReference type="AlphaFoldDB" id="A0ABC8UQH0"/>
<feature type="region of interest" description="Disordered" evidence="7">
    <location>
        <begin position="1"/>
        <end position="56"/>
    </location>
</feature>
<keyword evidence="3" id="KW-0805">Transcription regulation</keyword>
<comment type="caution">
    <text evidence="9">The sequence shown here is derived from an EMBL/GenBank/DDBJ whole genome shotgun (WGS) entry which is preliminary data.</text>
</comment>
<keyword evidence="5" id="KW-0804">Transcription</keyword>
<evidence type="ECO:0000256" key="5">
    <source>
        <dbReference type="ARBA" id="ARBA00023163"/>
    </source>
</evidence>
<name>A0ABC8UQH0_9AQUA</name>
<feature type="region of interest" description="Disordered" evidence="7">
    <location>
        <begin position="277"/>
        <end position="316"/>
    </location>
</feature>
<dbReference type="EMBL" id="CAUOFW020008613">
    <property type="protein sequence ID" value="CAK9183320.1"/>
    <property type="molecule type" value="Genomic_DNA"/>
</dbReference>
<dbReference type="Proteomes" id="UP001642360">
    <property type="component" value="Unassembled WGS sequence"/>
</dbReference>
<dbReference type="GO" id="GO:0003677">
    <property type="term" value="F:DNA binding"/>
    <property type="evidence" value="ECO:0007669"/>
    <property type="project" value="UniProtKB-KW"/>
</dbReference>
<evidence type="ECO:0000256" key="6">
    <source>
        <dbReference type="ARBA" id="ARBA00023242"/>
    </source>
</evidence>
<feature type="compositionally biased region" description="Basic and acidic residues" evidence="7">
    <location>
        <begin position="306"/>
        <end position="316"/>
    </location>
</feature>
<keyword evidence="4" id="KW-0238">DNA-binding</keyword>
<dbReference type="PROSITE" id="PS50811">
    <property type="entry name" value="WRKY"/>
    <property type="match status" value="2"/>
</dbReference>
<evidence type="ECO:0000256" key="7">
    <source>
        <dbReference type="SAM" id="MobiDB-lite"/>
    </source>
</evidence>
<comment type="subcellular location">
    <subcellularLocation>
        <location evidence="1">Nucleus</location>
    </subcellularLocation>
</comment>
<evidence type="ECO:0000256" key="2">
    <source>
        <dbReference type="ARBA" id="ARBA00022737"/>
    </source>
</evidence>
<feature type="domain" description="WRKY" evidence="8">
    <location>
        <begin position="200"/>
        <end position="257"/>
    </location>
</feature>
<feature type="region of interest" description="Disordered" evidence="7">
    <location>
        <begin position="328"/>
        <end position="355"/>
    </location>
</feature>
<dbReference type="PANTHER" id="PTHR31221">
    <property type="entry name" value="WRKY TRANSCRIPTION FACTOR PROTEIN 1-RELATED"/>
    <property type="match status" value="1"/>
</dbReference>
<reference evidence="9 10" key="1">
    <citation type="submission" date="2024-02" db="EMBL/GenBank/DDBJ databases">
        <authorList>
            <person name="Vignale AGUSTIN F."/>
            <person name="Sosa J E."/>
            <person name="Modenutti C."/>
        </authorList>
    </citation>
    <scope>NUCLEOTIDE SEQUENCE [LARGE SCALE GENOMIC DNA]</scope>
</reference>
<evidence type="ECO:0000259" key="8">
    <source>
        <dbReference type="PROSITE" id="PS50811"/>
    </source>
</evidence>
<keyword evidence="10" id="KW-1185">Reference proteome</keyword>
<dbReference type="PANTHER" id="PTHR31221:SF150">
    <property type="entry name" value="WRKY TRANSCRIPTION FACTOR 32-RELATED"/>
    <property type="match status" value="1"/>
</dbReference>
<dbReference type="Gene3D" id="2.20.25.80">
    <property type="entry name" value="WRKY domain"/>
    <property type="match status" value="2"/>
</dbReference>
<dbReference type="FunFam" id="2.20.25.80:FF:000006">
    <property type="entry name" value="WRKY transcription factor"/>
    <property type="match status" value="1"/>
</dbReference>